<accession>A0ABP3U3G5</accession>
<reference evidence="2" key="1">
    <citation type="journal article" date="2019" name="Int. J. Syst. Evol. Microbiol.">
        <title>The Global Catalogue of Microorganisms (GCM) 10K type strain sequencing project: providing services to taxonomists for standard genome sequencing and annotation.</title>
        <authorList>
            <consortium name="The Broad Institute Genomics Platform"/>
            <consortium name="The Broad Institute Genome Sequencing Center for Infectious Disease"/>
            <person name="Wu L."/>
            <person name="Ma J."/>
        </authorList>
    </citation>
    <scope>NUCLEOTIDE SEQUENCE [LARGE SCALE GENOMIC DNA]</scope>
    <source>
        <strain evidence="2">JCM 15974</strain>
    </source>
</reference>
<evidence type="ECO:0000313" key="1">
    <source>
        <dbReference type="EMBL" id="GAA0721662.1"/>
    </source>
</evidence>
<dbReference type="RefSeq" id="WP_343912474.1">
    <property type="nucleotide sequence ID" value="NZ_BAAAGE010000002.1"/>
</dbReference>
<dbReference type="Proteomes" id="UP001501758">
    <property type="component" value="Unassembled WGS sequence"/>
</dbReference>
<protein>
    <submittedName>
        <fullName evidence="1">Uncharacterized protein</fullName>
    </submittedName>
</protein>
<name>A0ABP3U3G5_9FLAO</name>
<organism evidence="1 2">
    <name type="scientific">Aquimarina litoralis</name>
    <dbReference type="NCBI Taxonomy" id="584605"/>
    <lineage>
        <taxon>Bacteria</taxon>
        <taxon>Pseudomonadati</taxon>
        <taxon>Bacteroidota</taxon>
        <taxon>Flavobacteriia</taxon>
        <taxon>Flavobacteriales</taxon>
        <taxon>Flavobacteriaceae</taxon>
        <taxon>Aquimarina</taxon>
    </lineage>
</organism>
<gene>
    <name evidence="1" type="ORF">GCM10009430_23240</name>
</gene>
<evidence type="ECO:0000313" key="2">
    <source>
        <dbReference type="Proteomes" id="UP001501758"/>
    </source>
</evidence>
<proteinExistence type="predicted"/>
<sequence>MSIQFIGQPYRQDIIVGGYASGRRRNQEPNYFGPNLLENWERDSVRGYYQSISNEDLVNIMYTSRNHVTIHIYRVRLSDVSMVENTLDLIPSGHLRWLKQRKPEGIIFSNSAGRGNSEIYTGGLNPIYDDRSTDFFDERDGIIITYGALWRNQNLRIISTLMHEIGHVMTHSGKISYRYFSAADRETLSNTRVSRNPGRLEALCNAYMYFICYSSLSPAVHLYGDRSSDLQRNSETRAALRRCPAFTSRMLSSTEIHRFRER</sequence>
<comment type="caution">
    <text evidence="1">The sequence shown here is derived from an EMBL/GenBank/DDBJ whole genome shotgun (WGS) entry which is preliminary data.</text>
</comment>
<dbReference type="EMBL" id="BAAAGE010000002">
    <property type="protein sequence ID" value="GAA0721662.1"/>
    <property type="molecule type" value="Genomic_DNA"/>
</dbReference>
<keyword evidence="2" id="KW-1185">Reference proteome</keyword>